<feature type="signal peptide" evidence="4">
    <location>
        <begin position="1"/>
        <end position="28"/>
    </location>
</feature>
<keyword evidence="4" id="KW-0732">Signal</keyword>
<evidence type="ECO:0000313" key="7">
    <source>
        <dbReference type="Proteomes" id="UP000714275"/>
    </source>
</evidence>
<dbReference type="EMBL" id="JABBWD010000117">
    <property type="protein sequence ID" value="KAG1764872.1"/>
    <property type="molecule type" value="Genomic_DNA"/>
</dbReference>
<name>A0A9P6ZGD4_9AGAM</name>
<evidence type="ECO:0000256" key="2">
    <source>
        <dbReference type="ARBA" id="ARBA00022771"/>
    </source>
</evidence>
<keyword evidence="7" id="KW-1185">Reference proteome</keyword>
<evidence type="ECO:0000313" key="6">
    <source>
        <dbReference type="EMBL" id="KAG1764872.1"/>
    </source>
</evidence>
<gene>
    <name evidence="6" type="ORF">EV702DRAFT_1153079</name>
</gene>
<comment type="caution">
    <text evidence="6">The sequence shown here is derived from an EMBL/GenBank/DDBJ whole genome shotgun (WGS) entry which is preliminary data.</text>
</comment>
<evidence type="ECO:0000256" key="3">
    <source>
        <dbReference type="ARBA" id="ARBA00022833"/>
    </source>
</evidence>
<dbReference type="GO" id="GO:0008270">
    <property type="term" value="F:zinc ion binding"/>
    <property type="evidence" value="ECO:0007669"/>
    <property type="project" value="UniProtKB-KW"/>
</dbReference>
<sequence>MPIDMRGSARVLLLLHSLIHLLCMPTWTIISPYEKNYDHPMRMNIFRVMKAIYRMLDSPNEPSTVDEGKHIATLGYAVSHEKPGPPDLSSLVIHFRLSTQVVTHFVVAFCGLQIIDMVQNMCIPIPCELTSVMADIYEFVVARATSCRGLNSEEECDLARRIWKQLQAKKYHKRLLQQEVVSDTDIACLRPGSPRCSLCDSNLIHCNSCQVASCESEDCLGSSEPPLARCSRHQKEVLCFPCLEEQGYKAELEKCPGCKSWCCTRDMSSCSGHPIGIQPIPGLPGSKSVLLDLIVAYAQSARVHPPKRGSCMECELPGWRSCNSTLCWSQTVCPECASGGMTCLCQEVWACNLCAEHNPGVFIRCPRCNRPFCCSCFYIDECQECHRTSLCNDCAEEESDVDDGVMVEFPKFVASCGSCQAKVCDRCVSYPAFSCVGCSQRLCPSCRKSLCDDCKQWLASDDEDDGPSGDTDAELHV</sequence>
<dbReference type="AlphaFoldDB" id="A0A9P6ZGD4"/>
<protein>
    <recommendedName>
        <fullName evidence="5">RanBP2-type domain-containing protein</fullName>
    </recommendedName>
</protein>
<organism evidence="6 7">
    <name type="scientific">Suillus placidus</name>
    <dbReference type="NCBI Taxonomy" id="48579"/>
    <lineage>
        <taxon>Eukaryota</taxon>
        <taxon>Fungi</taxon>
        <taxon>Dikarya</taxon>
        <taxon>Basidiomycota</taxon>
        <taxon>Agaricomycotina</taxon>
        <taxon>Agaricomycetes</taxon>
        <taxon>Agaricomycetidae</taxon>
        <taxon>Boletales</taxon>
        <taxon>Suillineae</taxon>
        <taxon>Suillaceae</taxon>
        <taxon>Suillus</taxon>
    </lineage>
</organism>
<keyword evidence="3" id="KW-0862">Zinc</keyword>
<proteinExistence type="predicted"/>
<dbReference type="OrthoDB" id="2603818at2759"/>
<reference evidence="6" key="1">
    <citation type="journal article" date="2020" name="New Phytol.">
        <title>Comparative genomics reveals dynamic genome evolution in host specialist ectomycorrhizal fungi.</title>
        <authorList>
            <person name="Lofgren L.A."/>
            <person name="Nguyen N.H."/>
            <person name="Vilgalys R."/>
            <person name="Ruytinx J."/>
            <person name="Liao H.L."/>
            <person name="Branco S."/>
            <person name="Kuo A."/>
            <person name="LaButti K."/>
            <person name="Lipzen A."/>
            <person name="Andreopoulos W."/>
            <person name="Pangilinan J."/>
            <person name="Riley R."/>
            <person name="Hundley H."/>
            <person name="Na H."/>
            <person name="Barry K."/>
            <person name="Grigoriev I.V."/>
            <person name="Stajich J.E."/>
            <person name="Kennedy P.G."/>
        </authorList>
    </citation>
    <scope>NUCLEOTIDE SEQUENCE</scope>
    <source>
        <strain evidence="6">DOB743</strain>
    </source>
</reference>
<accession>A0A9P6ZGD4</accession>
<keyword evidence="1" id="KW-0479">Metal-binding</keyword>
<evidence type="ECO:0000256" key="4">
    <source>
        <dbReference type="SAM" id="SignalP"/>
    </source>
</evidence>
<feature type="chain" id="PRO_5040228052" description="RanBP2-type domain-containing protein" evidence="4">
    <location>
        <begin position="29"/>
        <end position="477"/>
    </location>
</feature>
<dbReference type="InterPro" id="IPR001876">
    <property type="entry name" value="Znf_RanBP2"/>
</dbReference>
<dbReference type="Proteomes" id="UP000714275">
    <property type="component" value="Unassembled WGS sequence"/>
</dbReference>
<evidence type="ECO:0000256" key="1">
    <source>
        <dbReference type="ARBA" id="ARBA00022723"/>
    </source>
</evidence>
<feature type="domain" description="RanBP2-type" evidence="5">
    <location>
        <begin position="349"/>
        <end position="368"/>
    </location>
</feature>
<evidence type="ECO:0000259" key="5">
    <source>
        <dbReference type="PROSITE" id="PS01358"/>
    </source>
</evidence>
<keyword evidence="2" id="KW-0863">Zinc-finger</keyword>
<dbReference type="PROSITE" id="PS01358">
    <property type="entry name" value="ZF_RANBP2_1"/>
    <property type="match status" value="1"/>
</dbReference>